<accession>A0A7D9CY25</accession>
<dbReference type="GO" id="GO:0003777">
    <property type="term" value="F:microtubule motor activity"/>
    <property type="evidence" value="ECO:0007669"/>
    <property type="project" value="InterPro"/>
</dbReference>
<evidence type="ECO:0000256" key="1">
    <source>
        <dbReference type="ARBA" id="ARBA00004245"/>
    </source>
</evidence>
<dbReference type="GO" id="GO:0005874">
    <property type="term" value="C:microtubule"/>
    <property type="evidence" value="ECO:0007669"/>
    <property type="project" value="UniProtKB-KW"/>
</dbReference>
<feature type="coiled-coil region" evidence="11">
    <location>
        <begin position="446"/>
        <end position="473"/>
    </location>
</feature>
<name>A0A7D9CY25_DEKBR</name>
<dbReference type="PANTHER" id="PTHR47969:SF15">
    <property type="entry name" value="CHROMOSOME-ASSOCIATED KINESIN KIF4A-RELATED"/>
    <property type="match status" value="1"/>
</dbReference>
<evidence type="ECO:0000313" key="17">
    <source>
        <dbReference type="Proteomes" id="UP000568158"/>
    </source>
</evidence>
<feature type="region of interest" description="Disordered" evidence="12">
    <location>
        <begin position="1"/>
        <end position="25"/>
    </location>
</feature>
<dbReference type="EMBL" id="JABCYN010000009">
    <property type="protein sequence ID" value="KAF6015707.1"/>
    <property type="molecule type" value="Genomic_DNA"/>
</dbReference>
<reference evidence="15 16" key="1">
    <citation type="submission" date="2019-07" db="EMBL/GenBank/DDBJ databases">
        <authorList>
            <person name="Friedrich A."/>
            <person name="Schacherer J."/>
        </authorList>
    </citation>
    <scope>NUCLEOTIDE SEQUENCE [LARGE SCALE GENOMIC DNA]</scope>
</reference>
<reference evidence="14 17" key="2">
    <citation type="journal article" date="2020" name="Appl. Microbiol. Biotechnol.">
        <title>Targeted gene deletion in Brettanomyces bruxellensis with an expression-free CRISPR-Cas9 system.</title>
        <authorList>
            <person name="Varela C."/>
            <person name="Bartel C."/>
            <person name="Onetto C."/>
            <person name="Borneman A."/>
        </authorList>
    </citation>
    <scope>NUCLEOTIDE SEQUENCE [LARGE SCALE GENOMIC DNA]</scope>
    <source>
        <strain evidence="14 17">AWRI1613</strain>
    </source>
</reference>
<comment type="subcellular location">
    <subcellularLocation>
        <location evidence="1">Cytoplasm</location>
        <location evidence="1">Cytoskeleton</location>
    </subcellularLocation>
</comment>
<dbReference type="PRINTS" id="PR00380">
    <property type="entry name" value="KINESINHEAVY"/>
</dbReference>
<dbReference type="GO" id="GO:0051231">
    <property type="term" value="P:spindle elongation"/>
    <property type="evidence" value="ECO:0007669"/>
    <property type="project" value="TreeGrafter"/>
</dbReference>
<dbReference type="PROSITE" id="PS50067">
    <property type="entry name" value="KINESIN_MOTOR_2"/>
    <property type="match status" value="1"/>
</dbReference>
<dbReference type="PANTHER" id="PTHR47969">
    <property type="entry name" value="CHROMOSOME-ASSOCIATED KINESIN KIF4A-RELATED"/>
    <property type="match status" value="1"/>
</dbReference>
<evidence type="ECO:0000256" key="3">
    <source>
        <dbReference type="ARBA" id="ARBA00022701"/>
    </source>
</evidence>
<feature type="binding site" evidence="10">
    <location>
        <begin position="116"/>
        <end position="123"/>
    </location>
    <ligand>
        <name>ATP</name>
        <dbReference type="ChEBI" id="CHEBI:30616"/>
    </ligand>
</feature>
<feature type="domain" description="Kinesin motor" evidence="13">
    <location>
        <begin position="38"/>
        <end position="358"/>
    </location>
</feature>
<keyword evidence="7 10" id="KW-0505">Motor protein</keyword>
<keyword evidence="4 10" id="KW-0547">Nucleotide-binding</keyword>
<evidence type="ECO:0000256" key="12">
    <source>
        <dbReference type="SAM" id="MobiDB-lite"/>
    </source>
</evidence>
<dbReference type="SMART" id="SM00129">
    <property type="entry name" value="KISc"/>
    <property type="match status" value="1"/>
</dbReference>
<keyword evidence="6 11" id="KW-0175">Coiled coil</keyword>
<organism evidence="15 16">
    <name type="scientific">Dekkera bruxellensis</name>
    <name type="common">Brettanomyces custersii</name>
    <dbReference type="NCBI Taxonomy" id="5007"/>
    <lineage>
        <taxon>Eukaryota</taxon>
        <taxon>Fungi</taxon>
        <taxon>Dikarya</taxon>
        <taxon>Ascomycota</taxon>
        <taxon>Saccharomycotina</taxon>
        <taxon>Pichiomycetes</taxon>
        <taxon>Pichiales</taxon>
        <taxon>Pichiaceae</taxon>
        <taxon>Brettanomyces</taxon>
    </lineage>
</organism>
<evidence type="ECO:0000256" key="4">
    <source>
        <dbReference type="ARBA" id="ARBA00022741"/>
    </source>
</evidence>
<sequence length="572" mass="63831">MSASEQISYYTRDRSRSASPFRPKLKTHQRCSSVKNDNIKVIARFRPGNSAKSVISYNADLQTVTIRADAGHQSIDFMYDRVFPESSKQQEIFDYSVRETTDDLTEGYNGTVLCYGQTGAGKSYTMMGELENPECRGLIPRIFERIFEIIQASPKTLEYTVGVSYLEIYNEYLRDLLDPQNNKHLAIRENNVDGVYVSHLETFYVANLADVYTILRQGSRNRTTGSTVMNSQSSRSHSIFQIKLASKDLDGGVVKTGNLFLVDLAGSEKIDRTGATGQLLEEAKKINSSLSALGNVINSLTDGKSRHIPYRNSKLTRILQESLGGNSRTTLIINCSPAESNCLETLSTLRFGSRAKRITNSVHINSELSTNELKKRYLEQVKVNAESAKRMETMSKRISLFEEENGLLKEKIKRYKQIPGGRAGNEGSAIADSEGTDKLAVLGKELDKFDNQLDGIGEQNMKLRREIEAMQKVSKMKDSRIVELQTQLAAREALVNVNSSGFKNRLGGLKDRLSAIQSSLDHHREPVGAPMSNKENVKVARRSAVGKPRGEGKPIGLNLRIVKPMRGRQVDE</sequence>
<evidence type="ECO:0000256" key="9">
    <source>
        <dbReference type="ARBA" id="ARBA00034704"/>
    </source>
</evidence>
<evidence type="ECO:0000256" key="7">
    <source>
        <dbReference type="ARBA" id="ARBA00023175"/>
    </source>
</evidence>
<keyword evidence="2" id="KW-0963">Cytoplasm</keyword>
<gene>
    <name evidence="15" type="primary">klp3</name>
    <name evidence="15" type="ORF">DEBR0S3_13476G</name>
    <name evidence="14" type="ORF">HII12_000869</name>
</gene>
<dbReference type="Proteomes" id="UP000478008">
    <property type="component" value="Unassembled WGS sequence"/>
</dbReference>
<keyword evidence="16" id="KW-1185">Reference proteome</keyword>
<keyword evidence="5 10" id="KW-0067">ATP-binding</keyword>
<dbReference type="GO" id="GO:0007018">
    <property type="term" value="P:microtubule-based movement"/>
    <property type="evidence" value="ECO:0007669"/>
    <property type="project" value="InterPro"/>
</dbReference>
<evidence type="ECO:0000256" key="5">
    <source>
        <dbReference type="ARBA" id="ARBA00022840"/>
    </source>
</evidence>
<dbReference type="GO" id="GO:0005875">
    <property type="term" value="C:microtubule associated complex"/>
    <property type="evidence" value="ECO:0007669"/>
    <property type="project" value="TreeGrafter"/>
</dbReference>
<keyword evidence="3" id="KW-0493">Microtubule</keyword>
<dbReference type="EMBL" id="CABFWN010000003">
    <property type="protein sequence ID" value="VUG18518.1"/>
    <property type="molecule type" value="Genomic_DNA"/>
</dbReference>
<dbReference type="InterPro" id="IPR027640">
    <property type="entry name" value="Kinesin-like_fam"/>
</dbReference>
<keyword evidence="8" id="KW-0206">Cytoskeleton</keyword>
<dbReference type="Gene3D" id="3.40.850.10">
    <property type="entry name" value="Kinesin motor domain"/>
    <property type="match status" value="1"/>
</dbReference>
<dbReference type="GO" id="GO:0005524">
    <property type="term" value="F:ATP binding"/>
    <property type="evidence" value="ECO:0007669"/>
    <property type="project" value="UniProtKB-UniRule"/>
</dbReference>
<evidence type="ECO:0000313" key="14">
    <source>
        <dbReference type="EMBL" id="KAF6015707.1"/>
    </source>
</evidence>
<evidence type="ECO:0000256" key="8">
    <source>
        <dbReference type="ARBA" id="ARBA00023212"/>
    </source>
</evidence>
<dbReference type="InterPro" id="IPR036961">
    <property type="entry name" value="Kinesin_motor_dom_sf"/>
</dbReference>
<dbReference type="Proteomes" id="UP000568158">
    <property type="component" value="Unassembled WGS sequence"/>
</dbReference>
<evidence type="ECO:0000313" key="16">
    <source>
        <dbReference type="Proteomes" id="UP000478008"/>
    </source>
</evidence>
<evidence type="ECO:0000313" key="15">
    <source>
        <dbReference type="EMBL" id="VUG18518.1"/>
    </source>
</evidence>
<evidence type="ECO:0000259" key="13">
    <source>
        <dbReference type="PROSITE" id="PS50067"/>
    </source>
</evidence>
<dbReference type="AlphaFoldDB" id="A0A7D9CY25"/>
<evidence type="ECO:0000256" key="10">
    <source>
        <dbReference type="PROSITE-ProRule" id="PRU00283"/>
    </source>
</evidence>
<dbReference type="InterPro" id="IPR001752">
    <property type="entry name" value="Kinesin_motor_dom"/>
</dbReference>
<proteinExistence type="inferred from homology"/>
<dbReference type="FunFam" id="3.40.850.10:FF:000019">
    <property type="entry name" value="Kinesin-like protein KIN-5D"/>
    <property type="match status" value="1"/>
</dbReference>
<dbReference type="InterPro" id="IPR027417">
    <property type="entry name" value="P-loop_NTPase"/>
</dbReference>
<dbReference type="GO" id="GO:0008017">
    <property type="term" value="F:microtubule binding"/>
    <property type="evidence" value="ECO:0007669"/>
    <property type="project" value="InterPro"/>
</dbReference>
<evidence type="ECO:0000256" key="11">
    <source>
        <dbReference type="SAM" id="Coils"/>
    </source>
</evidence>
<comment type="similarity">
    <text evidence="9">Belongs to the TRAFAC class myosin-kinesin ATPase superfamily. Kinesin family. KIN-5/BimC subfamily.</text>
</comment>
<evidence type="ECO:0000256" key="2">
    <source>
        <dbReference type="ARBA" id="ARBA00022490"/>
    </source>
</evidence>
<dbReference type="Pfam" id="PF00225">
    <property type="entry name" value="Kinesin"/>
    <property type="match status" value="1"/>
</dbReference>
<dbReference type="GO" id="GO:0007052">
    <property type="term" value="P:mitotic spindle organization"/>
    <property type="evidence" value="ECO:0007669"/>
    <property type="project" value="TreeGrafter"/>
</dbReference>
<dbReference type="SUPFAM" id="SSF52540">
    <property type="entry name" value="P-loop containing nucleoside triphosphate hydrolases"/>
    <property type="match status" value="1"/>
</dbReference>
<evidence type="ECO:0000256" key="6">
    <source>
        <dbReference type="ARBA" id="ARBA00023054"/>
    </source>
</evidence>
<protein>
    <submittedName>
        <fullName evidence="15">DEBR0S3_13476g1_1</fullName>
    </submittedName>
</protein>